<feature type="compositionally biased region" description="Acidic residues" evidence="2">
    <location>
        <begin position="185"/>
        <end position="199"/>
    </location>
</feature>
<accession>D7FW75</accession>
<evidence type="ECO:0000313" key="5">
    <source>
        <dbReference type="EMBL" id="CBJ25595.1"/>
    </source>
</evidence>
<dbReference type="CDD" id="cd02947">
    <property type="entry name" value="TRX_family"/>
    <property type="match status" value="1"/>
</dbReference>
<evidence type="ECO:0000313" key="6">
    <source>
        <dbReference type="Proteomes" id="UP000002630"/>
    </source>
</evidence>
<dbReference type="PRINTS" id="PR00421">
    <property type="entry name" value="THIOREDOXIN"/>
</dbReference>
<protein>
    <submittedName>
        <fullName evidence="5">Similar to thioredoxin-like protein, partial</fullName>
    </submittedName>
</protein>
<feature type="chain" id="PRO_5003095541" evidence="3">
    <location>
        <begin position="22"/>
        <end position="199"/>
    </location>
</feature>
<dbReference type="OrthoDB" id="2121326at2759"/>
<dbReference type="Pfam" id="PF00085">
    <property type="entry name" value="Thioredoxin"/>
    <property type="match status" value="1"/>
</dbReference>
<gene>
    <name evidence="5" type="ORF">Esi_0003_0293</name>
</gene>
<dbReference type="Proteomes" id="UP000002630">
    <property type="component" value="Linkage Group LG02"/>
</dbReference>
<dbReference type="STRING" id="2880.D7FW75"/>
<feature type="signal peptide" evidence="3">
    <location>
        <begin position="1"/>
        <end position="21"/>
    </location>
</feature>
<keyword evidence="3" id="KW-0732">Signal</keyword>
<dbReference type="FunFam" id="3.40.30.10:FF:000245">
    <property type="entry name" value="Thioredoxin"/>
    <property type="match status" value="1"/>
</dbReference>
<keyword evidence="6" id="KW-1185">Reference proteome</keyword>
<dbReference type="EMBL" id="FN648486">
    <property type="protein sequence ID" value="CBJ25595.1"/>
    <property type="molecule type" value="Genomic_DNA"/>
</dbReference>
<dbReference type="InterPro" id="IPR017937">
    <property type="entry name" value="Thioredoxin_CS"/>
</dbReference>
<evidence type="ECO:0000256" key="3">
    <source>
        <dbReference type="SAM" id="SignalP"/>
    </source>
</evidence>
<proteinExistence type="predicted"/>
<dbReference type="InterPro" id="IPR036249">
    <property type="entry name" value="Thioredoxin-like_sf"/>
</dbReference>
<reference evidence="5 6" key="1">
    <citation type="journal article" date="2010" name="Nature">
        <title>The Ectocarpus genome and the independent evolution of multicellularity in brown algae.</title>
        <authorList>
            <person name="Cock J.M."/>
            <person name="Sterck L."/>
            <person name="Rouze P."/>
            <person name="Scornet D."/>
            <person name="Allen A.E."/>
            <person name="Amoutzias G."/>
            <person name="Anthouard V."/>
            <person name="Artiguenave F."/>
            <person name="Aury J.M."/>
            <person name="Badger J.H."/>
            <person name="Beszteri B."/>
            <person name="Billiau K."/>
            <person name="Bonnet E."/>
            <person name="Bothwell J.H."/>
            <person name="Bowler C."/>
            <person name="Boyen C."/>
            <person name="Brownlee C."/>
            <person name="Carrano C.J."/>
            <person name="Charrier B."/>
            <person name="Cho G.Y."/>
            <person name="Coelho S.M."/>
            <person name="Collen J."/>
            <person name="Corre E."/>
            <person name="Da Silva C."/>
            <person name="Delage L."/>
            <person name="Delaroque N."/>
            <person name="Dittami S.M."/>
            <person name="Doulbeau S."/>
            <person name="Elias M."/>
            <person name="Farnham G."/>
            <person name="Gachon C.M."/>
            <person name="Gschloessl B."/>
            <person name="Heesch S."/>
            <person name="Jabbari K."/>
            <person name="Jubin C."/>
            <person name="Kawai H."/>
            <person name="Kimura K."/>
            <person name="Kloareg B."/>
            <person name="Kupper F.C."/>
            <person name="Lang D."/>
            <person name="Le Bail A."/>
            <person name="Leblanc C."/>
            <person name="Lerouge P."/>
            <person name="Lohr M."/>
            <person name="Lopez P.J."/>
            <person name="Martens C."/>
            <person name="Maumus F."/>
            <person name="Michel G."/>
            <person name="Miranda-Saavedra D."/>
            <person name="Morales J."/>
            <person name="Moreau H."/>
            <person name="Motomura T."/>
            <person name="Nagasato C."/>
            <person name="Napoli C.A."/>
            <person name="Nelson D.R."/>
            <person name="Nyvall-Collen P."/>
            <person name="Peters A.F."/>
            <person name="Pommier C."/>
            <person name="Potin P."/>
            <person name="Poulain J."/>
            <person name="Quesneville H."/>
            <person name="Read B."/>
            <person name="Rensing S.A."/>
            <person name="Ritter A."/>
            <person name="Rousvoal S."/>
            <person name="Samanta M."/>
            <person name="Samson G."/>
            <person name="Schroeder D.C."/>
            <person name="Segurens B."/>
            <person name="Strittmatter M."/>
            <person name="Tonon T."/>
            <person name="Tregear J.W."/>
            <person name="Valentin K."/>
            <person name="von Dassow P."/>
            <person name="Yamagishi T."/>
            <person name="Van de Peer Y."/>
            <person name="Wincker P."/>
        </authorList>
    </citation>
    <scope>NUCLEOTIDE SEQUENCE [LARGE SCALE GENOMIC DNA]</scope>
    <source>
        <strain evidence="6">Ec32 / CCAP1310/4</strain>
    </source>
</reference>
<dbReference type="PANTHER" id="PTHR46115">
    <property type="entry name" value="THIOREDOXIN-LIKE PROTEIN 1"/>
    <property type="match status" value="1"/>
</dbReference>
<dbReference type="AlphaFoldDB" id="D7FW75"/>
<dbReference type="SUPFAM" id="SSF52833">
    <property type="entry name" value="Thioredoxin-like"/>
    <property type="match status" value="1"/>
</dbReference>
<dbReference type="EMBL" id="FN649727">
    <property type="protein sequence ID" value="CBJ25595.1"/>
    <property type="molecule type" value="Genomic_DNA"/>
</dbReference>
<dbReference type="eggNOG" id="KOG0907">
    <property type="taxonomic scope" value="Eukaryota"/>
</dbReference>
<dbReference type="PROSITE" id="PS51352">
    <property type="entry name" value="THIOREDOXIN_2"/>
    <property type="match status" value="1"/>
</dbReference>
<evidence type="ECO:0000256" key="2">
    <source>
        <dbReference type="SAM" id="MobiDB-lite"/>
    </source>
</evidence>
<feature type="region of interest" description="Disordered" evidence="2">
    <location>
        <begin position="171"/>
        <end position="199"/>
    </location>
</feature>
<name>D7FW75_ECTSI</name>
<keyword evidence="1" id="KW-1015">Disulfide bond</keyword>
<dbReference type="InParanoid" id="D7FW75"/>
<organism evidence="5 6">
    <name type="scientific">Ectocarpus siliculosus</name>
    <name type="common">Brown alga</name>
    <name type="synonym">Conferva siliculosa</name>
    <dbReference type="NCBI Taxonomy" id="2880"/>
    <lineage>
        <taxon>Eukaryota</taxon>
        <taxon>Sar</taxon>
        <taxon>Stramenopiles</taxon>
        <taxon>Ochrophyta</taxon>
        <taxon>PX clade</taxon>
        <taxon>Phaeophyceae</taxon>
        <taxon>Ectocarpales</taxon>
        <taxon>Ectocarpaceae</taxon>
        <taxon>Ectocarpus</taxon>
    </lineage>
</organism>
<dbReference type="PROSITE" id="PS00194">
    <property type="entry name" value="THIOREDOXIN_1"/>
    <property type="match status" value="1"/>
</dbReference>
<feature type="domain" description="Thioredoxin" evidence="4">
    <location>
        <begin position="49"/>
        <end position="171"/>
    </location>
</feature>
<dbReference type="InterPro" id="IPR013766">
    <property type="entry name" value="Thioredoxin_domain"/>
</dbReference>
<sequence>MTHAALTWCLAVLSLFSRDDAFVVRRSLSSAYNPAAGRRSKHEVIFDSRWNRDSPPVVNLRGGGGQVQQVATQEELEQVISNSNGALVVIDFTATWCGPCQKISPVFELLSQELTDVVFLKVDVDENEETAQKYDVVQMPTFLFMRKGEVVDQFSGASVAMLREKIEALRGDGSNAEAAEHCEPEEGGDTEAAEDVTDS</sequence>
<dbReference type="OMA" id="ATEWCEL"/>
<dbReference type="Gene3D" id="3.40.30.10">
    <property type="entry name" value="Glutaredoxin"/>
    <property type="match status" value="1"/>
</dbReference>
<evidence type="ECO:0000259" key="4">
    <source>
        <dbReference type="PROSITE" id="PS51352"/>
    </source>
</evidence>
<evidence type="ECO:0000256" key="1">
    <source>
        <dbReference type="ARBA" id="ARBA00023157"/>
    </source>
</evidence>